<organism evidence="2 3">
    <name type="scientific">Halpernia humi</name>
    <dbReference type="NCBI Taxonomy" id="493375"/>
    <lineage>
        <taxon>Bacteria</taxon>
        <taxon>Pseudomonadati</taxon>
        <taxon>Bacteroidota</taxon>
        <taxon>Flavobacteriia</taxon>
        <taxon>Flavobacteriales</taxon>
        <taxon>Weeksellaceae</taxon>
        <taxon>Chryseobacterium group</taxon>
        <taxon>Halpernia</taxon>
    </lineage>
</organism>
<evidence type="ECO:0000256" key="1">
    <source>
        <dbReference type="SAM" id="Phobius"/>
    </source>
</evidence>
<dbReference type="EMBL" id="FNUS01000006">
    <property type="protein sequence ID" value="SEG48213.1"/>
    <property type="molecule type" value="Genomic_DNA"/>
</dbReference>
<proteinExistence type="predicted"/>
<accession>A0A1H6AHH7</accession>
<evidence type="ECO:0000313" key="2">
    <source>
        <dbReference type="EMBL" id="SEG48213.1"/>
    </source>
</evidence>
<keyword evidence="1" id="KW-0472">Membrane</keyword>
<feature type="transmembrane region" description="Helical" evidence="1">
    <location>
        <begin position="36"/>
        <end position="57"/>
    </location>
</feature>
<sequence>MERLHSNYTLFKKFISPTITIVIFICIFYYSLNSKIYIISFISVISLFIYICIYRIFYYKLRKIYLDETNLQLILVDRGKYVKISLKHVLNISQTRIFGPIIILKLMNENFREILFIPKRNYFFWDNKIKNRLIHLQKIAN</sequence>
<gene>
    <name evidence="2" type="ORF">SAMN05421847_2443</name>
</gene>
<keyword evidence="3" id="KW-1185">Reference proteome</keyword>
<dbReference type="AlphaFoldDB" id="A0A1H6AHH7"/>
<keyword evidence="1" id="KW-0812">Transmembrane</keyword>
<dbReference type="Proteomes" id="UP000236738">
    <property type="component" value="Unassembled WGS sequence"/>
</dbReference>
<feature type="transmembrane region" description="Helical" evidence="1">
    <location>
        <begin position="12"/>
        <end position="30"/>
    </location>
</feature>
<evidence type="ECO:0000313" key="3">
    <source>
        <dbReference type="Proteomes" id="UP000236738"/>
    </source>
</evidence>
<protein>
    <submittedName>
        <fullName evidence="2">Uncharacterized protein</fullName>
    </submittedName>
</protein>
<keyword evidence="1" id="KW-1133">Transmembrane helix</keyword>
<reference evidence="3" key="1">
    <citation type="submission" date="2016-10" db="EMBL/GenBank/DDBJ databases">
        <authorList>
            <person name="Varghese N."/>
            <person name="Submissions S."/>
        </authorList>
    </citation>
    <scope>NUCLEOTIDE SEQUENCE [LARGE SCALE GENOMIC DNA]</scope>
    <source>
        <strain evidence="3">DSM 21580</strain>
    </source>
</reference>
<name>A0A1H6AHH7_9FLAO</name>